<dbReference type="AlphaFoldDB" id="A0AAV9JDJ8"/>
<dbReference type="EMBL" id="JAVFHQ010000034">
    <property type="protein sequence ID" value="KAK4543211.1"/>
    <property type="molecule type" value="Genomic_DNA"/>
</dbReference>
<evidence type="ECO:0000313" key="2">
    <source>
        <dbReference type="EMBL" id="KAK4543211.1"/>
    </source>
</evidence>
<dbReference type="Proteomes" id="UP001324427">
    <property type="component" value="Unassembled WGS sequence"/>
</dbReference>
<feature type="region of interest" description="Disordered" evidence="1">
    <location>
        <begin position="36"/>
        <end position="72"/>
    </location>
</feature>
<reference evidence="2 3" key="1">
    <citation type="submission" date="2021-11" db="EMBL/GenBank/DDBJ databases">
        <title>Black yeast isolated from Biological Soil Crust.</title>
        <authorList>
            <person name="Kurbessoian T."/>
        </authorList>
    </citation>
    <scope>NUCLEOTIDE SEQUENCE [LARGE SCALE GENOMIC DNA]</scope>
    <source>
        <strain evidence="2 3">CCFEE 5522</strain>
    </source>
</reference>
<name>A0AAV9JDJ8_9PEZI</name>
<protein>
    <submittedName>
        <fullName evidence="2">Uncharacterized protein</fullName>
    </submittedName>
</protein>
<accession>A0AAV9JDJ8</accession>
<evidence type="ECO:0000313" key="3">
    <source>
        <dbReference type="Proteomes" id="UP001324427"/>
    </source>
</evidence>
<proteinExistence type="predicted"/>
<organism evidence="2 3">
    <name type="scientific">Oleoguttula mirabilis</name>
    <dbReference type="NCBI Taxonomy" id="1507867"/>
    <lineage>
        <taxon>Eukaryota</taxon>
        <taxon>Fungi</taxon>
        <taxon>Dikarya</taxon>
        <taxon>Ascomycota</taxon>
        <taxon>Pezizomycotina</taxon>
        <taxon>Dothideomycetes</taxon>
        <taxon>Dothideomycetidae</taxon>
        <taxon>Mycosphaerellales</taxon>
        <taxon>Teratosphaeriaceae</taxon>
        <taxon>Oleoguttula</taxon>
    </lineage>
</organism>
<comment type="caution">
    <text evidence="2">The sequence shown here is derived from an EMBL/GenBank/DDBJ whole genome shotgun (WGS) entry which is preliminary data.</text>
</comment>
<keyword evidence="3" id="KW-1185">Reference proteome</keyword>
<evidence type="ECO:0000256" key="1">
    <source>
        <dbReference type="SAM" id="MobiDB-lite"/>
    </source>
</evidence>
<gene>
    <name evidence="2" type="ORF">LTR36_005761</name>
</gene>
<feature type="region of interest" description="Disordered" evidence="1">
    <location>
        <begin position="108"/>
        <end position="131"/>
    </location>
</feature>
<sequence length="188" mass="20842">MFTEHLPFGYEETVDPAMVHPRISTPPAAEYNQYPIHGSTSRPQSMCEPESGSTTTSKPVDTVPGLFSSPSLTYPIRDTGTHTNHRDSFNDHTFPSLPELVADQDDSDDAIATSTGDEAVTPSEEKRDPTSTLMRCPECQSILKWLFVDELQNGKHHIHRCQASCTCGDTKRQPIEHYGPVLVSRGAW</sequence>